<proteinExistence type="inferred from homology"/>
<protein>
    <recommendedName>
        <fullName evidence="5">BRCA1-associated ATM activator 1</fullName>
    </recommendedName>
</protein>
<dbReference type="GO" id="GO:0005737">
    <property type="term" value="C:cytoplasm"/>
    <property type="evidence" value="ECO:0007669"/>
    <property type="project" value="UniProtKB-SubCell"/>
</dbReference>
<accession>A0A1E1W374</accession>
<evidence type="ECO:0008006" key="5">
    <source>
        <dbReference type="Google" id="ProtNLM"/>
    </source>
</evidence>
<evidence type="ECO:0000256" key="3">
    <source>
        <dbReference type="ARBA" id="ARBA00061308"/>
    </source>
</evidence>
<dbReference type="PANTHER" id="PTHR21331:SF2">
    <property type="entry name" value="BRCA1-ASSOCIATED ATM ACTIVATOR 1"/>
    <property type="match status" value="1"/>
</dbReference>
<dbReference type="EMBL" id="GDQN01009621">
    <property type="protein sequence ID" value="JAT81433.1"/>
    <property type="molecule type" value="Transcribed_RNA"/>
</dbReference>
<sequence>METVLVQNKIKLLFEKMSAPGYIMNNYYADGLINKLAEDTEPEISFMKLLTQISDLITDALGRIEECHATVKVFLVRLLAIASRKELHFAKIFSKRGEEIAKRFREINSSGINPSLRVAHMEVALAMVSHDTGVSWLLETGVWKEILSLCSEKQTVFVVRQTYKFASRFMWKLNDMSDETNIRQVLSHVLKPVQEIDFCNIYSLTPEMEESFTKVLEPMLHIIMAVVTEVDYMPKQNILMGILLREHGIVSYLHLVMDRMREMTLQTTKLIVWLTVAKSFLVKPLTADTVYVAEDFIEVLAVYFNIVQTFVARRSATGALDFCTACNLIWLAICRNKSFNYSRESTNIHNKLLFMCLVPTLVYIKEMGKDKYTEKVYERIKGYITKILNGTCEHTAKAAYALRDLSDQLDSLTITIQSVKRLTCMKNHLNNEQANFVFQALFYILIEYDPTIHEVTEEMYEDSQDKVLVMTYVLDNVLYLVKHHDINWCESLEVICLYNIVYNILQRPNLSCKFVVTALNVIAVTVKKFLPPNLSLLLESKPGSSMHELGKLIYMKMHDLNWEVRDSALELLLVCTHISYIKFPPFQKQIMENNLINVAATIAFNDHEFYVQASALKCVGAATQVSAIWEQLRVQYPCILEKLLSILRNNQEGIVRKEACNVLCEVYQNIKLTPAFKHTLYEHMVSSALSDFHWEVQLAALKFWKIVIQSLLNDQGMLDGTFPPVTFSRETRKIVTLNDIEIQKRLLRILNELASIGCLTVLVKLLQEDTEVEIMDTALSLALEIDDILSKYKVHDGVKLNENEVATIEELLCYIKEEEIDGAQDMANAEAATTSDNVIDGILNASDINLLANIYERHMSLETGKAQTNTSEICTPKIKLLKFASPYLFVNHLKKNDLKALLENKRKWKEGIRSLSSLLDDVLGIYEMNEEVNTLDCY</sequence>
<dbReference type="PANTHER" id="PTHR21331">
    <property type="entry name" value="BRCA1-ASSOCIATED ATM ACTIVATOR 1"/>
    <property type="match status" value="1"/>
</dbReference>
<dbReference type="OrthoDB" id="10057956at2759"/>
<dbReference type="GO" id="GO:0008283">
    <property type="term" value="P:cell population proliferation"/>
    <property type="evidence" value="ECO:0007669"/>
    <property type="project" value="InterPro"/>
</dbReference>
<dbReference type="GO" id="GO:0005634">
    <property type="term" value="C:nucleus"/>
    <property type="evidence" value="ECO:0007669"/>
    <property type="project" value="TreeGrafter"/>
</dbReference>
<keyword evidence="2" id="KW-0963">Cytoplasm</keyword>
<comment type="subcellular location">
    <subcellularLocation>
        <location evidence="1">Cytoplasm</location>
    </subcellularLocation>
</comment>
<dbReference type="GO" id="GO:0006974">
    <property type="term" value="P:DNA damage response"/>
    <property type="evidence" value="ECO:0007669"/>
    <property type="project" value="InterPro"/>
</dbReference>
<gene>
    <name evidence="4" type="ORF">g.14566</name>
</gene>
<evidence type="ECO:0000256" key="1">
    <source>
        <dbReference type="ARBA" id="ARBA00004496"/>
    </source>
</evidence>
<comment type="similarity">
    <text evidence="3">Belongs to the BRAT1 family.</text>
</comment>
<organism evidence="4">
    <name type="scientific">Pectinophora gossypiella</name>
    <name type="common">Cotton pink bollworm</name>
    <name type="synonym">Depressaria gossypiella</name>
    <dbReference type="NCBI Taxonomy" id="13191"/>
    <lineage>
        <taxon>Eukaryota</taxon>
        <taxon>Metazoa</taxon>
        <taxon>Ecdysozoa</taxon>
        <taxon>Arthropoda</taxon>
        <taxon>Hexapoda</taxon>
        <taxon>Insecta</taxon>
        <taxon>Pterygota</taxon>
        <taxon>Neoptera</taxon>
        <taxon>Endopterygota</taxon>
        <taxon>Lepidoptera</taxon>
        <taxon>Glossata</taxon>
        <taxon>Ditrysia</taxon>
        <taxon>Gelechioidea</taxon>
        <taxon>Gelechiidae</taxon>
        <taxon>Apatetrinae</taxon>
        <taxon>Pectinophora</taxon>
    </lineage>
</organism>
<reference evidence="4" key="1">
    <citation type="submission" date="2015-09" db="EMBL/GenBank/DDBJ databases">
        <title>De novo assembly of Pectinophora gossypiella (Pink Bollworm) gut transcriptome.</title>
        <authorList>
            <person name="Tassone E.E."/>
        </authorList>
    </citation>
    <scope>NUCLEOTIDE SEQUENCE</scope>
</reference>
<dbReference type="SUPFAM" id="SSF48371">
    <property type="entry name" value="ARM repeat"/>
    <property type="match status" value="1"/>
</dbReference>
<evidence type="ECO:0000313" key="4">
    <source>
        <dbReference type="EMBL" id="JAT81433.1"/>
    </source>
</evidence>
<dbReference type="InterPro" id="IPR038904">
    <property type="entry name" value="BRAT1"/>
</dbReference>
<dbReference type="InterPro" id="IPR011989">
    <property type="entry name" value="ARM-like"/>
</dbReference>
<dbReference type="InterPro" id="IPR016024">
    <property type="entry name" value="ARM-type_fold"/>
</dbReference>
<dbReference type="AlphaFoldDB" id="A0A1E1W374"/>
<name>A0A1E1W374_PECGO</name>
<dbReference type="Gene3D" id="1.25.10.10">
    <property type="entry name" value="Leucine-rich Repeat Variant"/>
    <property type="match status" value="1"/>
</dbReference>
<evidence type="ECO:0000256" key="2">
    <source>
        <dbReference type="ARBA" id="ARBA00022490"/>
    </source>
</evidence>